<keyword evidence="3" id="KW-1185">Reference proteome</keyword>
<gene>
    <name evidence="2" type="ORF">PoB_000865600</name>
</gene>
<organism evidence="2 3">
    <name type="scientific">Plakobranchus ocellatus</name>
    <dbReference type="NCBI Taxonomy" id="259542"/>
    <lineage>
        <taxon>Eukaryota</taxon>
        <taxon>Metazoa</taxon>
        <taxon>Spiralia</taxon>
        <taxon>Lophotrochozoa</taxon>
        <taxon>Mollusca</taxon>
        <taxon>Gastropoda</taxon>
        <taxon>Heterobranchia</taxon>
        <taxon>Euthyneura</taxon>
        <taxon>Panpulmonata</taxon>
        <taxon>Sacoglossa</taxon>
        <taxon>Placobranchoidea</taxon>
        <taxon>Plakobranchidae</taxon>
        <taxon>Plakobranchus</taxon>
    </lineage>
</organism>
<feature type="chain" id="PRO_5043629565" evidence="1">
    <location>
        <begin position="25"/>
        <end position="192"/>
    </location>
</feature>
<dbReference type="Proteomes" id="UP000735302">
    <property type="component" value="Unassembled WGS sequence"/>
</dbReference>
<feature type="signal peptide" evidence="1">
    <location>
        <begin position="1"/>
        <end position="24"/>
    </location>
</feature>
<reference evidence="2 3" key="1">
    <citation type="journal article" date="2021" name="Elife">
        <title>Chloroplast acquisition without the gene transfer in kleptoplastic sea slugs, Plakobranchus ocellatus.</title>
        <authorList>
            <person name="Maeda T."/>
            <person name="Takahashi S."/>
            <person name="Yoshida T."/>
            <person name="Shimamura S."/>
            <person name="Takaki Y."/>
            <person name="Nagai Y."/>
            <person name="Toyoda A."/>
            <person name="Suzuki Y."/>
            <person name="Arimoto A."/>
            <person name="Ishii H."/>
            <person name="Satoh N."/>
            <person name="Nishiyama T."/>
            <person name="Hasebe M."/>
            <person name="Maruyama T."/>
            <person name="Minagawa J."/>
            <person name="Obokata J."/>
            <person name="Shigenobu S."/>
        </authorList>
    </citation>
    <scope>NUCLEOTIDE SEQUENCE [LARGE SCALE GENOMIC DNA]</scope>
</reference>
<keyword evidence="1" id="KW-0732">Signal</keyword>
<evidence type="ECO:0000256" key="1">
    <source>
        <dbReference type="SAM" id="SignalP"/>
    </source>
</evidence>
<protein>
    <submittedName>
        <fullName evidence="2">Uncharacterized protein</fullName>
    </submittedName>
</protein>
<comment type="caution">
    <text evidence="2">The sequence shown here is derived from an EMBL/GenBank/DDBJ whole genome shotgun (WGS) entry which is preliminary data.</text>
</comment>
<evidence type="ECO:0000313" key="2">
    <source>
        <dbReference type="EMBL" id="GFN82150.1"/>
    </source>
</evidence>
<evidence type="ECO:0000313" key="3">
    <source>
        <dbReference type="Proteomes" id="UP000735302"/>
    </source>
</evidence>
<sequence>MSTAQTMACNGVLLTLLVVKGVLTWPEHAHVFASQGGLDILEKSAHLSSEAFLEDQVDIARRSLSQEEKTAINLVRFYYKYSKLRNDTRSFLSELLQEYKLRRGRTKDFDSRMNYVLNILDLDDPAFEDYNLDYIIKEGYRFTKELQTFLYYIPHHVNYNERNWLAGKSIPLVVDSTLVDFSLFTLDKNRPL</sequence>
<accession>A0AAV3YIE8</accession>
<dbReference type="AlphaFoldDB" id="A0AAV3YIE8"/>
<name>A0AAV3YIE8_9GAST</name>
<proteinExistence type="predicted"/>
<dbReference type="EMBL" id="BLXT01000976">
    <property type="protein sequence ID" value="GFN82150.1"/>
    <property type="molecule type" value="Genomic_DNA"/>
</dbReference>